<name>A0A1T4Q681_9SPIR</name>
<dbReference type="InterPro" id="IPR016024">
    <property type="entry name" value="ARM-type_fold"/>
</dbReference>
<evidence type="ECO:0000313" key="1">
    <source>
        <dbReference type="EMBL" id="SJZ99293.1"/>
    </source>
</evidence>
<keyword evidence="2" id="KW-1185">Reference proteome</keyword>
<dbReference type="CDD" id="cd06561">
    <property type="entry name" value="AlkD_like"/>
    <property type="match status" value="1"/>
</dbReference>
<dbReference type="AlphaFoldDB" id="A0A1T4Q681"/>
<dbReference type="Gene3D" id="1.25.10.90">
    <property type="match status" value="1"/>
</dbReference>
<dbReference type="EMBL" id="FUXC01000012">
    <property type="protein sequence ID" value="SJZ99293.1"/>
    <property type="molecule type" value="Genomic_DNA"/>
</dbReference>
<gene>
    <name evidence="1" type="ORF">SAMN02745152_01854</name>
</gene>
<dbReference type="GeneID" id="303368081"/>
<dbReference type="RefSeq" id="WP_078931591.1">
    <property type="nucleotide sequence ID" value="NZ_FUXC01000012.1"/>
</dbReference>
<dbReference type="PANTHER" id="PTHR34070">
    <property type="entry name" value="ARMADILLO-TYPE FOLD"/>
    <property type="match status" value="1"/>
</dbReference>
<accession>A0A1T4Q681</accession>
<dbReference type="OrthoDB" id="9784740at2"/>
<reference evidence="1 2" key="1">
    <citation type="submission" date="2017-02" db="EMBL/GenBank/DDBJ databases">
        <authorList>
            <person name="Peterson S.W."/>
        </authorList>
    </citation>
    <scope>NUCLEOTIDE SEQUENCE [LARGE SCALE GENOMIC DNA]</scope>
    <source>
        <strain evidence="1 2">ATCC BAA-909</strain>
    </source>
</reference>
<dbReference type="SUPFAM" id="SSF48371">
    <property type="entry name" value="ARM repeat"/>
    <property type="match status" value="1"/>
</dbReference>
<dbReference type="Proteomes" id="UP000190395">
    <property type="component" value="Unassembled WGS sequence"/>
</dbReference>
<organism evidence="1 2">
    <name type="scientific">Treponema berlinense</name>
    <dbReference type="NCBI Taxonomy" id="225004"/>
    <lineage>
        <taxon>Bacteria</taxon>
        <taxon>Pseudomonadati</taxon>
        <taxon>Spirochaetota</taxon>
        <taxon>Spirochaetia</taxon>
        <taxon>Spirochaetales</taxon>
        <taxon>Treponemataceae</taxon>
        <taxon>Treponema</taxon>
    </lineage>
</organism>
<protein>
    <submittedName>
        <fullName evidence="1">3-methyladenine DNA glycosylase AlkD</fullName>
    </submittedName>
</protein>
<sequence length="231" mass="27558">MTDLQKRLFEFRDEKNAAFQAKLTPTVPADSFLGCRVPDLRKFAKEFSKEEGWQNFLKELPHKYYDENLLHGFLLDSFKDFNTCLSAVEEFLPFVDNWAVCDTMRPKIFKKHLPEIMEKIKVWIKSEKTYTVRFAVNLLMSLFLDEAFEPQQLFMPLQIESDEYYIKTMIAWYYATALAKQWEPTIKILEQKKLNPWTHNKTIQKALESYRVTAEHKEYLRTLKIPPTRSH</sequence>
<proteinExistence type="predicted"/>
<evidence type="ECO:0000313" key="2">
    <source>
        <dbReference type="Proteomes" id="UP000190395"/>
    </source>
</evidence>
<dbReference type="Pfam" id="PF08713">
    <property type="entry name" value="DNA_alkylation"/>
    <property type="match status" value="1"/>
</dbReference>
<dbReference type="PANTHER" id="PTHR34070:SF1">
    <property type="entry name" value="DNA ALKYLATION REPAIR PROTEIN"/>
    <property type="match status" value="1"/>
</dbReference>
<dbReference type="InterPro" id="IPR014825">
    <property type="entry name" value="DNA_alkylation"/>
</dbReference>